<evidence type="ECO:0000313" key="2">
    <source>
        <dbReference type="Proteomes" id="UP000003340"/>
    </source>
</evidence>
<keyword evidence="2" id="KW-1185">Reference proteome</keyword>
<name>C0EH09_9FIRM</name>
<proteinExistence type="predicted"/>
<sequence>MNGELSSERREVSSCGANVASRCCYNDEVYPLIIEHGHAEIIRRYFYV</sequence>
<accession>C0EH09</accession>
<dbReference type="Proteomes" id="UP000003340">
    <property type="component" value="Unassembled WGS sequence"/>
</dbReference>
<comment type="caution">
    <text evidence="1">The sequence shown here is derived from an EMBL/GenBank/DDBJ whole genome shotgun (WGS) entry which is preliminary data.</text>
</comment>
<dbReference type="AlphaFoldDB" id="C0EH09"/>
<organism evidence="1 2">
    <name type="scientific">[Clostridium] methylpentosum DSM 5476</name>
    <dbReference type="NCBI Taxonomy" id="537013"/>
    <lineage>
        <taxon>Bacteria</taxon>
        <taxon>Bacillati</taxon>
        <taxon>Bacillota</taxon>
        <taxon>Clostridia</taxon>
        <taxon>Eubacteriales</taxon>
        <taxon>Oscillospiraceae</taxon>
        <taxon>Oscillospiraceae incertae sedis</taxon>
    </lineage>
</organism>
<gene>
    <name evidence="1" type="ORF">CLOSTMETH_03154</name>
</gene>
<dbReference type="EMBL" id="ACEC01000113">
    <property type="protein sequence ID" value="EEG29262.1"/>
    <property type="molecule type" value="Genomic_DNA"/>
</dbReference>
<evidence type="ECO:0000313" key="1">
    <source>
        <dbReference type="EMBL" id="EEG29262.1"/>
    </source>
</evidence>
<reference evidence="1 2" key="2">
    <citation type="submission" date="2009-02" db="EMBL/GenBank/DDBJ databases">
        <title>Draft genome sequence of Clostridium methylpentosum (DSM 5476).</title>
        <authorList>
            <person name="Sudarsanam P."/>
            <person name="Ley R."/>
            <person name="Guruge J."/>
            <person name="Turnbaugh P.J."/>
            <person name="Mahowald M."/>
            <person name="Liep D."/>
            <person name="Gordon J."/>
        </authorList>
    </citation>
    <scope>NUCLEOTIDE SEQUENCE [LARGE SCALE GENOMIC DNA]</scope>
    <source>
        <strain evidence="1 2">DSM 5476</strain>
    </source>
</reference>
<protein>
    <submittedName>
        <fullName evidence="1">Uncharacterized protein</fullName>
    </submittedName>
</protein>
<dbReference type="HOGENOM" id="CLU_3151328_0_0_9"/>
<reference evidence="1 2" key="1">
    <citation type="submission" date="2009-01" db="EMBL/GenBank/DDBJ databases">
        <authorList>
            <person name="Fulton L."/>
            <person name="Clifton S."/>
            <person name="Fulton B."/>
            <person name="Xu J."/>
            <person name="Minx P."/>
            <person name="Pepin K.H."/>
            <person name="Johnson M."/>
            <person name="Bhonagiri V."/>
            <person name="Nash W.E."/>
            <person name="Mardis E.R."/>
            <person name="Wilson R.K."/>
        </authorList>
    </citation>
    <scope>NUCLEOTIDE SEQUENCE [LARGE SCALE GENOMIC DNA]</scope>
    <source>
        <strain evidence="1 2">DSM 5476</strain>
    </source>
</reference>